<dbReference type="GO" id="GO:0016020">
    <property type="term" value="C:membrane"/>
    <property type="evidence" value="ECO:0007669"/>
    <property type="project" value="UniProtKB-SubCell"/>
</dbReference>
<gene>
    <name evidence="13" type="ORF">B9Q01_02355</name>
</gene>
<feature type="transmembrane region" description="Helical" evidence="11">
    <location>
        <begin position="44"/>
        <end position="65"/>
    </location>
</feature>
<evidence type="ECO:0000256" key="2">
    <source>
        <dbReference type="ARBA" id="ARBA00007866"/>
    </source>
</evidence>
<evidence type="ECO:0000256" key="5">
    <source>
        <dbReference type="ARBA" id="ARBA00022692"/>
    </source>
</evidence>
<evidence type="ECO:0000256" key="8">
    <source>
        <dbReference type="ARBA" id="ARBA00022989"/>
    </source>
</evidence>
<dbReference type="SUPFAM" id="SSF49503">
    <property type="entry name" value="Cupredoxins"/>
    <property type="match status" value="1"/>
</dbReference>
<dbReference type="NCBIfam" id="TIGR02866">
    <property type="entry name" value="CoxB"/>
    <property type="match status" value="1"/>
</dbReference>
<evidence type="ECO:0000256" key="3">
    <source>
        <dbReference type="ARBA" id="ARBA00022448"/>
    </source>
</evidence>
<dbReference type="InterPro" id="IPR045187">
    <property type="entry name" value="CcO_II"/>
</dbReference>
<dbReference type="GO" id="GO:0042773">
    <property type="term" value="P:ATP synthesis coupled electron transport"/>
    <property type="evidence" value="ECO:0007669"/>
    <property type="project" value="TreeGrafter"/>
</dbReference>
<evidence type="ECO:0000256" key="10">
    <source>
        <dbReference type="ARBA" id="ARBA00023136"/>
    </source>
</evidence>
<proteinExistence type="inferred from homology"/>
<evidence type="ECO:0000256" key="11">
    <source>
        <dbReference type="SAM" id="Phobius"/>
    </source>
</evidence>
<evidence type="ECO:0000313" key="14">
    <source>
        <dbReference type="Proteomes" id="UP000240880"/>
    </source>
</evidence>
<keyword evidence="7" id="KW-0249">Electron transport</keyword>
<evidence type="ECO:0000259" key="12">
    <source>
        <dbReference type="PROSITE" id="PS50857"/>
    </source>
</evidence>
<keyword evidence="9" id="KW-0186">Copper</keyword>
<feature type="domain" description="Cytochrome oxidase subunit II copper A binding" evidence="12">
    <location>
        <begin position="118"/>
        <end position="231"/>
    </location>
</feature>
<evidence type="ECO:0000256" key="1">
    <source>
        <dbReference type="ARBA" id="ARBA00004141"/>
    </source>
</evidence>
<evidence type="ECO:0000256" key="7">
    <source>
        <dbReference type="ARBA" id="ARBA00022982"/>
    </source>
</evidence>
<dbReference type="PROSITE" id="PS00078">
    <property type="entry name" value="COX2"/>
    <property type="match status" value="1"/>
</dbReference>
<protein>
    <submittedName>
        <fullName evidence="13">Cytochrome c oxidase subunit II</fullName>
    </submittedName>
</protein>
<dbReference type="PANTHER" id="PTHR22888:SF9">
    <property type="entry name" value="CYTOCHROME C OXIDASE SUBUNIT 2"/>
    <property type="match status" value="1"/>
</dbReference>
<reference evidence="13 14" key="1">
    <citation type="submission" date="2017-04" db="EMBL/GenBank/DDBJ databases">
        <title>Novel microbial lineages endemic to geothermal iron-oxide mats fill important gaps in the evolutionary history of Archaea.</title>
        <authorList>
            <person name="Jay Z.J."/>
            <person name="Beam J.P."/>
            <person name="Dlakic M."/>
            <person name="Rusch D.B."/>
            <person name="Kozubal M.A."/>
            <person name="Inskeep W.P."/>
        </authorList>
    </citation>
    <scope>NUCLEOTIDE SEQUENCE [LARGE SCALE GENOMIC DNA]</scope>
    <source>
        <strain evidence="13">OSP_D</strain>
    </source>
</reference>
<accession>A0A2R6ACK0</accession>
<keyword evidence="4" id="KW-0679">Respiratory chain</keyword>
<keyword evidence="10 11" id="KW-0472">Membrane</keyword>
<dbReference type="InterPro" id="IPR002429">
    <property type="entry name" value="CcO_II-like_C"/>
</dbReference>
<dbReference type="GO" id="GO:0016491">
    <property type="term" value="F:oxidoreductase activity"/>
    <property type="evidence" value="ECO:0007669"/>
    <property type="project" value="InterPro"/>
</dbReference>
<comment type="similarity">
    <text evidence="2">Belongs to the cytochrome c oxidase subunit 2 family.</text>
</comment>
<comment type="caution">
    <text evidence="13">The sequence shown here is derived from an EMBL/GenBank/DDBJ whole genome shotgun (WGS) entry which is preliminary data.</text>
</comment>
<dbReference type="Gene3D" id="2.60.40.420">
    <property type="entry name" value="Cupredoxins - blue copper proteins"/>
    <property type="match status" value="1"/>
</dbReference>
<dbReference type="GO" id="GO:0004129">
    <property type="term" value="F:cytochrome-c oxidase activity"/>
    <property type="evidence" value="ECO:0007669"/>
    <property type="project" value="InterPro"/>
</dbReference>
<dbReference type="EMBL" id="NEXC01000008">
    <property type="protein sequence ID" value="PSN84086.1"/>
    <property type="molecule type" value="Genomic_DNA"/>
</dbReference>
<dbReference type="PANTHER" id="PTHR22888">
    <property type="entry name" value="CYTOCHROME C OXIDASE, SUBUNIT II"/>
    <property type="match status" value="1"/>
</dbReference>
<name>A0A2R6ACK0_9ARCH</name>
<dbReference type="InterPro" id="IPR014222">
    <property type="entry name" value="Cyt_c_oxidase_su2"/>
</dbReference>
<feature type="transmembrane region" description="Helical" evidence="11">
    <location>
        <begin position="86"/>
        <end position="105"/>
    </location>
</feature>
<sequence length="231" mass="25984">MSTLDFRCFTHVCSRTAHRRAHVIGLEVKGVVLVSPNVELWNSLFELFLVFGSTIAVLVLGYMVYLVIKNRSSTKSVKESGSSKRFVLVLFVIMCVVGSTLYVSLEEATPFYYNPPSGPKLVVRVYAYQWGWNFTYQNGKSLVDLLIVPVNTTIVLNITSKDVMHSLGIPMLDVKADAIPGFWNTLWFLVTTTGNYTSAIRCYELCGAGHSYMLANLDVVTQKAFYEWYNS</sequence>
<dbReference type="GO" id="GO:0005507">
    <property type="term" value="F:copper ion binding"/>
    <property type="evidence" value="ECO:0007669"/>
    <property type="project" value="InterPro"/>
</dbReference>
<dbReference type="AlphaFoldDB" id="A0A2R6ACK0"/>
<organism evidence="13 14">
    <name type="scientific">Candidatus Marsarchaeota G1 archaeon OSP_D</name>
    <dbReference type="NCBI Taxonomy" id="1978155"/>
    <lineage>
        <taxon>Archaea</taxon>
        <taxon>Candidatus Marsarchaeota</taxon>
        <taxon>Candidatus Marsarchaeota group 1</taxon>
    </lineage>
</organism>
<keyword evidence="6" id="KW-0479">Metal-binding</keyword>
<keyword evidence="8 11" id="KW-1133">Transmembrane helix</keyword>
<evidence type="ECO:0000313" key="13">
    <source>
        <dbReference type="EMBL" id="PSN84086.1"/>
    </source>
</evidence>
<comment type="subcellular location">
    <subcellularLocation>
        <location evidence="1">Membrane</location>
        <topology evidence="1">Multi-pass membrane protein</topology>
    </subcellularLocation>
</comment>
<dbReference type="InterPro" id="IPR001505">
    <property type="entry name" value="Copper_CuA"/>
</dbReference>
<dbReference type="PROSITE" id="PS50857">
    <property type="entry name" value="COX2_CUA"/>
    <property type="match status" value="1"/>
</dbReference>
<dbReference type="InterPro" id="IPR008972">
    <property type="entry name" value="Cupredoxin"/>
</dbReference>
<evidence type="ECO:0000256" key="6">
    <source>
        <dbReference type="ARBA" id="ARBA00022723"/>
    </source>
</evidence>
<keyword evidence="5 11" id="KW-0812">Transmembrane</keyword>
<keyword evidence="3" id="KW-0813">Transport</keyword>
<dbReference type="Pfam" id="PF00116">
    <property type="entry name" value="COX2"/>
    <property type="match status" value="1"/>
</dbReference>
<evidence type="ECO:0000256" key="4">
    <source>
        <dbReference type="ARBA" id="ARBA00022660"/>
    </source>
</evidence>
<evidence type="ECO:0000256" key="9">
    <source>
        <dbReference type="ARBA" id="ARBA00023008"/>
    </source>
</evidence>
<dbReference type="Proteomes" id="UP000240880">
    <property type="component" value="Unassembled WGS sequence"/>
</dbReference>